<organism evidence="17 18">
    <name type="scientific">Cytobacillus firmus</name>
    <name type="common">Bacillus firmus</name>
    <dbReference type="NCBI Taxonomy" id="1399"/>
    <lineage>
        <taxon>Bacteria</taxon>
        <taxon>Bacillati</taxon>
        <taxon>Bacillota</taxon>
        <taxon>Bacilli</taxon>
        <taxon>Bacillales</taxon>
        <taxon>Bacillaceae</taxon>
        <taxon>Cytobacillus</taxon>
    </lineage>
</organism>
<dbReference type="PANTHER" id="PTHR44936:SF10">
    <property type="entry name" value="SENSOR PROTEIN RSTB"/>
    <property type="match status" value="1"/>
</dbReference>
<dbReference type="GO" id="GO:0005524">
    <property type="term" value="F:ATP binding"/>
    <property type="evidence" value="ECO:0007669"/>
    <property type="project" value="UniProtKB-KW"/>
</dbReference>
<keyword evidence="10" id="KW-0067">ATP-binding</keyword>
<keyword evidence="11 15" id="KW-1133">Transmembrane helix</keyword>
<evidence type="ECO:0000256" key="2">
    <source>
        <dbReference type="ARBA" id="ARBA00004651"/>
    </source>
</evidence>
<evidence type="ECO:0000313" key="18">
    <source>
        <dbReference type="Proteomes" id="UP001163104"/>
    </source>
</evidence>
<evidence type="ECO:0000256" key="13">
    <source>
        <dbReference type="ARBA" id="ARBA00023136"/>
    </source>
</evidence>
<protein>
    <recommendedName>
        <fullName evidence="3">histidine kinase</fullName>
        <ecNumber evidence="3">2.7.13.3</ecNumber>
    </recommendedName>
</protein>
<dbReference type="InterPro" id="IPR005467">
    <property type="entry name" value="His_kinase_dom"/>
</dbReference>
<keyword evidence="7 15" id="KW-0812">Transmembrane</keyword>
<dbReference type="InterPro" id="IPR003594">
    <property type="entry name" value="HATPase_dom"/>
</dbReference>
<reference evidence="17" key="1">
    <citation type="submission" date="2022-10" db="EMBL/GenBank/DDBJ databases">
        <title>Mechanism of multi-heavy metal repair in Cytobacillus Firmus M7.</title>
        <authorList>
            <person name="Li X."/>
            <person name="Yu C."/>
        </authorList>
    </citation>
    <scope>NUCLEOTIDE SEQUENCE</scope>
    <source>
        <strain evidence="17">M7</strain>
    </source>
</reference>
<comment type="subcellular location">
    <subcellularLocation>
        <location evidence="2">Cell membrane</location>
        <topology evidence="2">Multi-pass membrane protein</topology>
    </subcellularLocation>
</comment>
<accession>A0AA46PTG1</accession>
<feature type="transmembrane region" description="Helical" evidence="15">
    <location>
        <begin position="177"/>
        <end position="196"/>
    </location>
</feature>
<dbReference type="Pfam" id="PF17203">
    <property type="entry name" value="sCache_3_2"/>
    <property type="match status" value="1"/>
</dbReference>
<dbReference type="InterPro" id="IPR033463">
    <property type="entry name" value="sCache_3"/>
</dbReference>
<evidence type="ECO:0000256" key="7">
    <source>
        <dbReference type="ARBA" id="ARBA00022692"/>
    </source>
</evidence>
<evidence type="ECO:0000256" key="5">
    <source>
        <dbReference type="ARBA" id="ARBA00022553"/>
    </source>
</evidence>
<dbReference type="SUPFAM" id="SSF55874">
    <property type="entry name" value="ATPase domain of HSP90 chaperone/DNA topoisomerase II/histidine kinase"/>
    <property type="match status" value="1"/>
</dbReference>
<keyword evidence="12" id="KW-0902">Two-component regulatory system</keyword>
<dbReference type="Gene3D" id="3.30.450.20">
    <property type="entry name" value="PAS domain"/>
    <property type="match status" value="2"/>
</dbReference>
<dbReference type="Proteomes" id="UP001163104">
    <property type="component" value="Chromosome"/>
</dbReference>
<comment type="catalytic activity">
    <reaction evidence="1">
        <text>ATP + protein L-histidine = ADP + protein N-phospho-L-histidine.</text>
        <dbReference type="EC" id="2.7.13.3"/>
    </reaction>
</comment>
<dbReference type="AlphaFoldDB" id="A0AA46PTG1"/>
<evidence type="ECO:0000256" key="12">
    <source>
        <dbReference type="ARBA" id="ARBA00023012"/>
    </source>
</evidence>
<keyword evidence="9 17" id="KW-0418">Kinase</keyword>
<dbReference type="GO" id="GO:0000155">
    <property type="term" value="F:phosphorelay sensor kinase activity"/>
    <property type="evidence" value="ECO:0007669"/>
    <property type="project" value="InterPro"/>
</dbReference>
<keyword evidence="4" id="KW-1003">Cell membrane</keyword>
<evidence type="ECO:0000256" key="1">
    <source>
        <dbReference type="ARBA" id="ARBA00000085"/>
    </source>
</evidence>
<dbReference type="SMART" id="SM00387">
    <property type="entry name" value="HATPase_c"/>
    <property type="match status" value="1"/>
</dbReference>
<evidence type="ECO:0000256" key="14">
    <source>
        <dbReference type="SAM" id="Coils"/>
    </source>
</evidence>
<dbReference type="InterPro" id="IPR016120">
    <property type="entry name" value="Sig_transdc_His_kin_SpoOB"/>
</dbReference>
<evidence type="ECO:0000313" key="17">
    <source>
        <dbReference type="EMBL" id="UYG97425.1"/>
    </source>
</evidence>
<dbReference type="Pfam" id="PF02518">
    <property type="entry name" value="HATPase_c"/>
    <property type="match status" value="1"/>
</dbReference>
<feature type="domain" description="Histidine kinase" evidence="16">
    <location>
        <begin position="334"/>
        <end position="528"/>
    </location>
</feature>
<name>A0AA46PTG1_CYTFI</name>
<dbReference type="Gene3D" id="3.30.565.10">
    <property type="entry name" value="Histidine kinase-like ATPase, C-terminal domain"/>
    <property type="match status" value="1"/>
</dbReference>
<dbReference type="EC" id="2.7.13.3" evidence="3"/>
<dbReference type="InterPro" id="IPR036890">
    <property type="entry name" value="HATPase_C_sf"/>
</dbReference>
<evidence type="ECO:0000256" key="8">
    <source>
        <dbReference type="ARBA" id="ARBA00022741"/>
    </source>
</evidence>
<proteinExistence type="predicted"/>
<evidence type="ECO:0000256" key="6">
    <source>
        <dbReference type="ARBA" id="ARBA00022679"/>
    </source>
</evidence>
<dbReference type="GO" id="GO:0005886">
    <property type="term" value="C:plasma membrane"/>
    <property type="evidence" value="ECO:0007669"/>
    <property type="project" value="UniProtKB-SubCell"/>
</dbReference>
<evidence type="ECO:0000256" key="9">
    <source>
        <dbReference type="ARBA" id="ARBA00022777"/>
    </source>
</evidence>
<evidence type="ECO:0000256" key="4">
    <source>
        <dbReference type="ARBA" id="ARBA00022475"/>
    </source>
</evidence>
<evidence type="ECO:0000259" key="16">
    <source>
        <dbReference type="PROSITE" id="PS50109"/>
    </source>
</evidence>
<dbReference type="PANTHER" id="PTHR44936">
    <property type="entry name" value="SENSOR PROTEIN CREC"/>
    <property type="match status" value="1"/>
</dbReference>
<dbReference type="CDD" id="cd18773">
    <property type="entry name" value="PDC1_HK_sensor"/>
    <property type="match status" value="1"/>
</dbReference>
<dbReference type="Pfam" id="PF14689">
    <property type="entry name" value="SPOB_a"/>
    <property type="match status" value="1"/>
</dbReference>
<dbReference type="InterPro" id="IPR039506">
    <property type="entry name" value="SPOB_a"/>
</dbReference>
<dbReference type="PROSITE" id="PS50109">
    <property type="entry name" value="HIS_KIN"/>
    <property type="match status" value="1"/>
</dbReference>
<gene>
    <name evidence="17" type="ORF">OD459_10575</name>
</gene>
<feature type="coiled-coil region" evidence="14">
    <location>
        <begin position="315"/>
        <end position="372"/>
    </location>
</feature>
<keyword evidence="5" id="KW-0597">Phosphoprotein</keyword>
<dbReference type="InterPro" id="IPR004358">
    <property type="entry name" value="Sig_transdc_His_kin-like_C"/>
</dbReference>
<keyword evidence="14" id="KW-0175">Coiled coil</keyword>
<dbReference type="EMBL" id="CP107027">
    <property type="protein sequence ID" value="UYG97425.1"/>
    <property type="molecule type" value="Genomic_DNA"/>
</dbReference>
<sequence length="541" mass="59913">MSKLFKLKRPGLFGQMVLLVLTVLILCILLIIISFSSIIDQMIERTTGQQALTVAELVAENNSIIDAFDAEHPAQLIQPIAEKLRERTGADYIVIANEDGIRYSHPYPDQIGKETETSNKAPLSGDSVIFIGNGVLGEAVKAKTPIYDEAGTIIGVSSVGFLTNEVESRIFVYQLRVAAFGGLALLIGIPGAFYIARRVKRLIFNLEPEEISHAFSEKQAILESIGDATLAISPAFQILSANKKARDILGEHAEGTLTEPHLKALIRTALQNPNRLIQEQSLICNSIYIVDISPILAEETAISGIVLTIRPFSEVEDLANELIEIRQHANHIRAQTHEYLNKLNTLNGLLLLGRYEEAKAFMKMEVQELQQTVTFLMSTIKDPLIVAVLLGKVNRAKEMKVSITFDENSQWLDFPDTIQSEHVVTVIGNLIDNALEASSEWKGKNAAVHLSFTDYGDELVMDIEDNGKGMTSEEEAYFFTEGATTKNHPQHGLGLTIMQHALSQLGGEWYRTNRLEGTCMTIAIPKNNPEHTTAEERENHD</sequence>
<dbReference type="InterPro" id="IPR029151">
    <property type="entry name" value="Sensor-like_sf"/>
</dbReference>
<dbReference type="PRINTS" id="PR00344">
    <property type="entry name" value="BCTRLSENSOR"/>
</dbReference>
<keyword evidence="13 15" id="KW-0472">Membrane</keyword>
<dbReference type="SUPFAM" id="SSF55890">
    <property type="entry name" value="Sporulation response regulatory protein Spo0B"/>
    <property type="match status" value="1"/>
</dbReference>
<evidence type="ECO:0000256" key="10">
    <source>
        <dbReference type="ARBA" id="ARBA00022840"/>
    </source>
</evidence>
<feature type="transmembrane region" description="Helical" evidence="15">
    <location>
        <begin position="12"/>
        <end position="35"/>
    </location>
</feature>
<dbReference type="SUPFAM" id="SSF103190">
    <property type="entry name" value="Sensory domain-like"/>
    <property type="match status" value="1"/>
</dbReference>
<evidence type="ECO:0000256" key="11">
    <source>
        <dbReference type="ARBA" id="ARBA00022989"/>
    </source>
</evidence>
<dbReference type="InterPro" id="IPR050980">
    <property type="entry name" value="2C_sensor_his_kinase"/>
</dbReference>
<keyword evidence="6" id="KW-0808">Transferase</keyword>
<evidence type="ECO:0000256" key="15">
    <source>
        <dbReference type="SAM" id="Phobius"/>
    </source>
</evidence>
<keyword evidence="8" id="KW-0547">Nucleotide-binding</keyword>
<dbReference type="RefSeq" id="WP_263599939.1">
    <property type="nucleotide sequence ID" value="NZ_CP107027.1"/>
</dbReference>
<evidence type="ECO:0000256" key="3">
    <source>
        <dbReference type="ARBA" id="ARBA00012438"/>
    </source>
</evidence>
<dbReference type="Gene3D" id="1.10.287.130">
    <property type="match status" value="1"/>
</dbReference>